<evidence type="ECO:0000256" key="5">
    <source>
        <dbReference type="ARBA" id="ARBA00022679"/>
    </source>
</evidence>
<dbReference type="PANTHER" id="PTHR22984:SF29">
    <property type="entry name" value="SERINE_THREONINE-PROTEIN KINASE PIM-1"/>
    <property type="match status" value="1"/>
</dbReference>
<keyword evidence="4" id="KW-0723">Serine/threonine-protein kinase</keyword>
<dbReference type="InParanoid" id="H2ZGG8"/>
<reference evidence="14" key="1">
    <citation type="submission" date="2003-08" db="EMBL/GenBank/DDBJ databases">
        <authorList>
            <person name="Birren B."/>
            <person name="Nusbaum C."/>
            <person name="Abebe A."/>
            <person name="Abouelleil A."/>
            <person name="Adekoya E."/>
            <person name="Ait-zahra M."/>
            <person name="Allen N."/>
            <person name="Allen T."/>
            <person name="An P."/>
            <person name="Anderson M."/>
            <person name="Anderson S."/>
            <person name="Arachchi H."/>
            <person name="Armbruster J."/>
            <person name="Bachantsang P."/>
            <person name="Baldwin J."/>
            <person name="Barry A."/>
            <person name="Bayul T."/>
            <person name="Blitshsteyn B."/>
            <person name="Bloom T."/>
            <person name="Blye J."/>
            <person name="Boguslavskiy L."/>
            <person name="Borowsky M."/>
            <person name="Boukhgalter B."/>
            <person name="Brunache A."/>
            <person name="Butler J."/>
            <person name="Calixte N."/>
            <person name="Calvo S."/>
            <person name="Camarata J."/>
            <person name="Campo K."/>
            <person name="Chang J."/>
            <person name="Cheshatsang Y."/>
            <person name="Citroen M."/>
            <person name="Collymore A."/>
            <person name="Considine T."/>
            <person name="Cook A."/>
            <person name="Cooke P."/>
            <person name="Corum B."/>
            <person name="Cuomo C."/>
            <person name="David R."/>
            <person name="Dawoe T."/>
            <person name="Degray S."/>
            <person name="Dodge S."/>
            <person name="Dooley K."/>
            <person name="Dorje P."/>
            <person name="Dorjee K."/>
            <person name="Dorris L."/>
            <person name="Duffey N."/>
            <person name="Dupes A."/>
            <person name="Elkins T."/>
            <person name="Engels R."/>
            <person name="Erickson J."/>
            <person name="Farina A."/>
            <person name="Faro S."/>
            <person name="Ferreira P."/>
            <person name="Fischer H."/>
            <person name="Fitzgerald M."/>
            <person name="Foley K."/>
            <person name="Gage D."/>
            <person name="Galagan J."/>
            <person name="Gearin G."/>
            <person name="Gnerre S."/>
            <person name="Gnirke A."/>
            <person name="Goyette A."/>
            <person name="Graham J."/>
            <person name="Grandbois E."/>
            <person name="Gyaltsen K."/>
            <person name="Hafez N."/>
            <person name="Hagopian D."/>
            <person name="Hagos B."/>
            <person name="Hall J."/>
            <person name="Hatcher B."/>
            <person name="Heller A."/>
            <person name="Higgins H."/>
            <person name="Honan T."/>
            <person name="Horn A."/>
            <person name="Houde N."/>
            <person name="Hughes L."/>
            <person name="Hulme W."/>
            <person name="Husby E."/>
            <person name="Iliev I."/>
            <person name="Jaffe D."/>
            <person name="Jones C."/>
            <person name="Kamal M."/>
            <person name="Kamat A."/>
            <person name="Kamvysselis M."/>
            <person name="Karlsson E."/>
            <person name="Kells C."/>
            <person name="Kieu A."/>
            <person name="Kisner P."/>
            <person name="Kodira C."/>
            <person name="Kulbokas E."/>
            <person name="Labutti K."/>
            <person name="Lama D."/>
            <person name="Landers T."/>
            <person name="Leger J."/>
            <person name="Levine S."/>
            <person name="Lewis D."/>
            <person name="Lewis T."/>
            <person name="Lindblad-toh K."/>
            <person name="Liu X."/>
            <person name="Lokyitsang T."/>
            <person name="Lokyitsang Y."/>
            <person name="Lucien O."/>
            <person name="Lui A."/>
            <person name="Ma L.J."/>
            <person name="Mabbitt R."/>
            <person name="Macdonald J."/>
            <person name="Maclean C."/>
            <person name="Major J."/>
            <person name="Manning J."/>
            <person name="Marabella R."/>
            <person name="Maru K."/>
            <person name="Matthews C."/>
            <person name="Mauceli E."/>
            <person name="Mccarthy M."/>
            <person name="Mcdonough S."/>
            <person name="Mcghee T."/>
            <person name="Meldrim J."/>
            <person name="Meneus L."/>
            <person name="Mesirov J."/>
            <person name="Mihalev A."/>
            <person name="Mihova T."/>
            <person name="Mikkelsen T."/>
            <person name="Mlenga V."/>
            <person name="Moru K."/>
            <person name="Mozes J."/>
            <person name="Mulrain L."/>
            <person name="Munson G."/>
            <person name="Naylor J."/>
            <person name="Newes C."/>
            <person name="Nguyen C."/>
            <person name="Nguyen N."/>
            <person name="Nguyen T."/>
            <person name="Nicol R."/>
            <person name="Nielsen C."/>
            <person name="Nizzari M."/>
            <person name="Norbu C."/>
            <person name="Norbu N."/>
            <person name="O'donnell P."/>
            <person name="Okoawo O."/>
            <person name="O'leary S."/>
            <person name="Omotosho B."/>
            <person name="O'neill K."/>
            <person name="Osman S."/>
            <person name="Parker S."/>
            <person name="Perrin D."/>
            <person name="Phunkhang P."/>
            <person name="Piqani B."/>
            <person name="Purcell S."/>
            <person name="Rachupka T."/>
            <person name="Ramasamy U."/>
            <person name="Rameau R."/>
            <person name="Ray V."/>
            <person name="Raymond C."/>
            <person name="Retta R."/>
            <person name="Richardson S."/>
            <person name="Rise C."/>
            <person name="Rodriguez J."/>
            <person name="Rogers J."/>
            <person name="Rogov P."/>
            <person name="Rutman M."/>
            <person name="Schupbach R."/>
            <person name="Seaman C."/>
            <person name="Settipalli S."/>
            <person name="Sharpe T."/>
            <person name="Sheridan J."/>
            <person name="Sherpa N."/>
            <person name="Shi J."/>
            <person name="Smirnov S."/>
            <person name="Smith C."/>
            <person name="Sougnez C."/>
            <person name="Spencer B."/>
            <person name="Stalker J."/>
            <person name="Stange-thomann N."/>
            <person name="Stavropoulos S."/>
            <person name="Stetson K."/>
            <person name="Stone C."/>
            <person name="Stone S."/>
            <person name="Stubbs M."/>
            <person name="Talamas J."/>
            <person name="Tchuinga P."/>
            <person name="Tenzing P."/>
            <person name="Tesfaye S."/>
            <person name="Theodore J."/>
            <person name="Thoulutsang Y."/>
            <person name="Topham K."/>
            <person name="Towey S."/>
            <person name="Tsamla T."/>
            <person name="Tsomo N."/>
            <person name="Vallee D."/>
            <person name="Vassiliev H."/>
            <person name="Venkataraman V."/>
            <person name="Vinson J."/>
            <person name="Vo A."/>
            <person name="Wade C."/>
            <person name="Wang S."/>
            <person name="Wangchuk T."/>
            <person name="Wangdi T."/>
            <person name="Whittaker C."/>
            <person name="Wilkinson J."/>
            <person name="Wu Y."/>
            <person name="Wyman D."/>
            <person name="Yadav S."/>
            <person name="Yang S."/>
            <person name="Yang X."/>
            <person name="Yeager S."/>
            <person name="Yee E."/>
            <person name="Young G."/>
            <person name="Zainoun J."/>
            <person name="Zembeck L."/>
            <person name="Zimmer A."/>
            <person name="Zody M."/>
            <person name="Lander E."/>
        </authorList>
    </citation>
    <scope>NUCLEOTIDE SEQUENCE [LARGE SCALE GENOMIC DNA]</scope>
</reference>
<dbReference type="SUPFAM" id="SSF56112">
    <property type="entry name" value="Protein kinase-like (PK-like)"/>
    <property type="match status" value="1"/>
</dbReference>
<dbReference type="STRING" id="51511.ENSCSAVP00000016684"/>
<keyword evidence="8" id="KW-0067">ATP-binding</keyword>
<dbReference type="GeneTree" id="ENSGT00940000163427"/>
<evidence type="ECO:0000256" key="8">
    <source>
        <dbReference type="ARBA" id="ARBA00022840"/>
    </source>
</evidence>
<dbReference type="GO" id="GO:0005737">
    <property type="term" value="C:cytoplasm"/>
    <property type="evidence" value="ECO:0007669"/>
    <property type="project" value="TreeGrafter"/>
</dbReference>
<dbReference type="InterPro" id="IPR011009">
    <property type="entry name" value="Kinase-like_dom_sf"/>
</dbReference>
<evidence type="ECO:0000256" key="3">
    <source>
        <dbReference type="ARBA" id="ARBA00012513"/>
    </source>
</evidence>
<evidence type="ECO:0000256" key="6">
    <source>
        <dbReference type="ARBA" id="ARBA00022741"/>
    </source>
</evidence>
<organism evidence="13 14">
    <name type="scientific">Ciona savignyi</name>
    <name type="common">Pacific transparent sea squirt</name>
    <dbReference type="NCBI Taxonomy" id="51511"/>
    <lineage>
        <taxon>Eukaryota</taxon>
        <taxon>Metazoa</taxon>
        <taxon>Chordata</taxon>
        <taxon>Tunicata</taxon>
        <taxon>Ascidiacea</taxon>
        <taxon>Phlebobranchia</taxon>
        <taxon>Cionidae</taxon>
        <taxon>Ciona</taxon>
    </lineage>
</organism>
<evidence type="ECO:0000256" key="10">
    <source>
        <dbReference type="ARBA" id="ARBA00047899"/>
    </source>
</evidence>
<dbReference type="PROSITE" id="PS00108">
    <property type="entry name" value="PROTEIN_KINASE_ST"/>
    <property type="match status" value="1"/>
</dbReference>
<dbReference type="Pfam" id="PF00069">
    <property type="entry name" value="Pkinase"/>
    <property type="match status" value="1"/>
</dbReference>
<dbReference type="eggNOG" id="KOG0583">
    <property type="taxonomic scope" value="Eukaryota"/>
</dbReference>
<evidence type="ECO:0000256" key="2">
    <source>
        <dbReference type="ARBA" id="ARBA00005505"/>
    </source>
</evidence>
<dbReference type="GO" id="GO:0005524">
    <property type="term" value="F:ATP binding"/>
    <property type="evidence" value="ECO:0007669"/>
    <property type="project" value="UniProtKB-KW"/>
</dbReference>
<keyword evidence="9" id="KW-0460">Magnesium</keyword>
<comment type="catalytic activity">
    <reaction evidence="10">
        <text>L-threonyl-[protein] + ATP = O-phospho-L-threonyl-[protein] + ADP + H(+)</text>
        <dbReference type="Rhea" id="RHEA:46608"/>
        <dbReference type="Rhea" id="RHEA-COMP:11060"/>
        <dbReference type="Rhea" id="RHEA-COMP:11605"/>
        <dbReference type="ChEBI" id="CHEBI:15378"/>
        <dbReference type="ChEBI" id="CHEBI:30013"/>
        <dbReference type="ChEBI" id="CHEBI:30616"/>
        <dbReference type="ChEBI" id="CHEBI:61977"/>
        <dbReference type="ChEBI" id="CHEBI:456216"/>
        <dbReference type="EC" id="2.7.11.1"/>
    </reaction>
</comment>
<evidence type="ECO:0000259" key="12">
    <source>
        <dbReference type="PROSITE" id="PS50011"/>
    </source>
</evidence>
<dbReference type="InterPro" id="IPR008271">
    <property type="entry name" value="Ser/Thr_kinase_AS"/>
</dbReference>
<evidence type="ECO:0000256" key="1">
    <source>
        <dbReference type="ARBA" id="ARBA00001946"/>
    </source>
</evidence>
<comment type="similarity">
    <text evidence="2">Belongs to the protein kinase superfamily. CAMK Ser/Thr protein kinase family. PIM subfamily.</text>
</comment>
<name>H2ZGG8_CIOSA</name>
<proteinExistence type="inferred from homology"/>
<reference evidence="13" key="3">
    <citation type="submission" date="2025-09" db="UniProtKB">
        <authorList>
            <consortium name="Ensembl"/>
        </authorList>
    </citation>
    <scope>IDENTIFICATION</scope>
</reference>
<dbReference type="PROSITE" id="PS50011">
    <property type="entry name" value="PROTEIN_KINASE_DOM"/>
    <property type="match status" value="1"/>
</dbReference>
<dbReference type="Gene3D" id="1.10.510.10">
    <property type="entry name" value="Transferase(Phosphotransferase) domain 1"/>
    <property type="match status" value="1"/>
</dbReference>
<evidence type="ECO:0000313" key="13">
    <source>
        <dbReference type="Ensembl" id="ENSCSAVP00000016684.1"/>
    </source>
</evidence>
<evidence type="ECO:0000256" key="4">
    <source>
        <dbReference type="ARBA" id="ARBA00022527"/>
    </source>
</evidence>
<dbReference type="AlphaFoldDB" id="H2ZGG8"/>
<keyword evidence="5" id="KW-0808">Transferase</keyword>
<keyword evidence="14" id="KW-1185">Reference proteome</keyword>
<keyword evidence="6" id="KW-0547">Nucleotide-binding</keyword>
<sequence length="163" mass="18730">FLQIVEAVRHCHANGVVHRDIKDENVLLNLHTSEAKLIDFGCGTMLKVRIETAYTEFAGTPEFYPPEWFLERRYMGRKVDAWSLGVLLYTMVEAEVPFQKEKDIIACELRHKRAQTTTSEACRHLISLMLQKDQHARPSLSEILHHPWFTGPDQPVMRSSAGV</sequence>
<dbReference type="InterPro" id="IPR000719">
    <property type="entry name" value="Prot_kinase_dom"/>
</dbReference>
<dbReference type="PANTHER" id="PTHR22984">
    <property type="entry name" value="SERINE/THREONINE-PROTEIN KINASE PIM"/>
    <property type="match status" value="1"/>
</dbReference>
<dbReference type="HOGENOM" id="CLU_000288_63_28_1"/>
<dbReference type="EC" id="2.7.11.1" evidence="3"/>
<dbReference type="OMA" id="WIITHAQ"/>
<dbReference type="Ensembl" id="ENSCSAVT00000016866.1">
    <property type="protein sequence ID" value="ENSCSAVP00000016684.1"/>
    <property type="gene ID" value="ENSCSAVG00000009808.1"/>
</dbReference>
<evidence type="ECO:0000256" key="11">
    <source>
        <dbReference type="ARBA" id="ARBA00048679"/>
    </source>
</evidence>
<feature type="domain" description="Protein kinase" evidence="12">
    <location>
        <begin position="1"/>
        <end position="149"/>
    </location>
</feature>
<dbReference type="Proteomes" id="UP000007875">
    <property type="component" value="Unassembled WGS sequence"/>
</dbReference>
<evidence type="ECO:0000313" key="14">
    <source>
        <dbReference type="Proteomes" id="UP000007875"/>
    </source>
</evidence>
<keyword evidence="7" id="KW-0418">Kinase</keyword>
<comment type="catalytic activity">
    <reaction evidence="11">
        <text>L-seryl-[protein] + ATP = O-phospho-L-seryl-[protein] + ADP + H(+)</text>
        <dbReference type="Rhea" id="RHEA:17989"/>
        <dbReference type="Rhea" id="RHEA-COMP:9863"/>
        <dbReference type="Rhea" id="RHEA-COMP:11604"/>
        <dbReference type="ChEBI" id="CHEBI:15378"/>
        <dbReference type="ChEBI" id="CHEBI:29999"/>
        <dbReference type="ChEBI" id="CHEBI:30616"/>
        <dbReference type="ChEBI" id="CHEBI:83421"/>
        <dbReference type="ChEBI" id="CHEBI:456216"/>
        <dbReference type="EC" id="2.7.11.1"/>
    </reaction>
</comment>
<reference evidence="13" key="2">
    <citation type="submission" date="2025-08" db="UniProtKB">
        <authorList>
            <consortium name="Ensembl"/>
        </authorList>
    </citation>
    <scope>IDENTIFICATION</scope>
</reference>
<protein>
    <recommendedName>
        <fullName evidence="3">non-specific serine/threonine protein kinase</fullName>
        <ecNumber evidence="3">2.7.11.1</ecNumber>
    </recommendedName>
</protein>
<evidence type="ECO:0000256" key="9">
    <source>
        <dbReference type="ARBA" id="ARBA00022842"/>
    </source>
</evidence>
<comment type="cofactor">
    <cofactor evidence="1">
        <name>Mg(2+)</name>
        <dbReference type="ChEBI" id="CHEBI:18420"/>
    </cofactor>
</comment>
<evidence type="ECO:0000256" key="7">
    <source>
        <dbReference type="ARBA" id="ARBA00022777"/>
    </source>
</evidence>
<dbReference type="SMART" id="SM00220">
    <property type="entry name" value="S_TKc"/>
    <property type="match status" value="1"/>
</dbReference>
<accession>H2ZGG8</accession>
<dbReference type="GO" id="GO:0004674">
    <property type="term" value="F:protein serine/threonine kinase activity"/>
    <property type="evidence" value="ECO:0007669"/>
    <property type="project" value="UniProtKB-KW"/>
</dbReference>
<dbReference type="InterPro" id="IPR051138">
    <property type="entry name" value="PIM_Ser/Thr_kinase"/>
</dbReference>